<keyword evidence="6 8" id="KW-0472">Membrane</keyword>
<feature type="transmembrane region" description="Helical" evidence="8">
    <location>
        <begin position="255"/>
        <end position="277"/>
    </location>
</feature>
<evidence type="ECO:0000313" key="11">
    <source>
        <dbReference type="Proteomes" id="UP000187151"/>
    </source>
</evidence>
<evidence type="ECO:0000256" key="5">
    <source>
        <dbReference type="ARBA" id="ARBA00022989"/>
    </source>
</evidence>
<evidence type="ECO:0000256" key="8">
    <source>
        <dbReference type="SAM" id="Phobius"/>
    </source>
</evidence>
<keyword evidence="4 8" id="KW-0812">Transmembrane</keyword>
<dbReference type="PANTHER" id="PTHR23517">
    <property type="entry name" value="RESISTANCE PROTEIN MDTM, PUTATIVE-RELATED-RELATED"/>
    <property type="match status" value="1"/>
</dbReference>
<reference evidence="10 11" key="1">
    <citation type="submission" date="2016-01" db="EMBL/GenBank/DDBJ databases">
        <title>Streptomyces amritsarensis strain MTCC 11845 genome sequencing and assembly.</title>
        <authorList>
            <person name="Sharma D."/>
            <person name="Nair G.R."/>
            <person name="Kaur G."/>
            <person name="Manhas R.K."/>
            <person name="Mayilraj S."/>
        </authorList>
    </citation>
    <scope>NUCLEOTIDE SEQUENCE [LARGE SCALE GENOMIC DNA]</scope>
    <source>
        <strain evidence="10 11">MTCC 11845</strain>
    </source>
</reference>
<accession>A0ABX3G646</accession>
<keyword evidence="2" id="KW-0813">Transport</keyword>
<feature type="transmembrane region" description="Helical" evidence="8">
    <location>
        <begin position="284"/>
        <end position="304"/>
    </location>
</feature>
<evidence type="ECO:0000256" key="4">
    <source>
        <dbReference type="ARBA" id="ARBA00022692"/>
    </source>
</evidence>
<feature type="transmembrane region" description="Helical" evidence="8">
    <location>
        <begin position="136"/>
        <end position="158"/>
    </location>
</feature>
<proteinExistence type="predicted"/>
<feature type="transmembrane region" description="Helical" evidence="8">
    <location>
        <begin position="170"/>
        <end position="191"/>
    </location>
</feature>
<name>A0ABX3G646_9ACTN</name>
<dbReference type="PROSITE" id="PS50850">
    <property type="entry name" value="MFS"/>
    <property type="match status" value="1"/>
</dbReference>
<dbReference type="InterPro" id="IPR036259">
    <property type="entry name" value="MFS_trans_sf"/>
</dbReference>
<dbReference type="Proteomes" id="UP000187151">
    <property type="component" value="Unassembled WGS sequence"/>
</dbReference>
<comment type="caution">
    <text evidence="10">The sequence shown here is derived from an EMBL/GenBank/DDBJ whole genome shotgun (WGS) entry which is preliminary data.</text>
</comment>
<evidence type="ECO:0000256" key="2">
    <source>
        <dbReference type="ARBA" id="ARBA00022448"/>
    </source>
</evidence>
<feature type="transmembrane region" description="Helical" evidence="8">
    <location>
        <begin position="18"/>
        <end position="40"/>
    </location>
</feature>
<evidence type="ECO:0000313" key="10">
    <source>
        <dbReference type="EMBL" id="OLZ67324.1"/>
    </source>
</evidence>
<comment type="subcellular location">
    <subcellularLocation>
        <location evidence="1">Cell membrane</location>
        <topology evidence="1">Multi-pass membrane protein</topology>
    </subcellularLocation>
</comment>
<feature type="region of interest" description="Disordered" evidence="7">
    <location>
        <begin position="404"/>
        <end position="438"/>
    </location>
</feature>
<dbReference type="InterPro" id="IPR011701">
    <property type="entry name" value="MFS"/>
</dbReference>
<protein>
    <recommendedName>
        <fullName evidence="9">Major facilitator superfamily (MFS) profile domain-containing protein</fullName>
    </recommendedName>
</protein>
<sequence length="438" mass="45050">MSVVQDFKDLPAPAKQLLLARGVTSFGSGLVLPLLVIYLVQGRGFGISLATGAMALTSVTAFVGGLVAGWAADRFGGVRAACTALLLAAVGTGMYAWVTAPWQALAAAAVFGLGVGGTSVWYGLLAEAVEADRHPVVFGFHFGVANAALGVGGILAGIAVSVERLWTFQAVYLADAVTFVLAAVVTVVAGRSLPTARDRAQEGGRKSSYVRVLANGPLLAVLLIGFLMFSIGYSQLESGIPAVLVAVSDVRTSDIALMCLADTAFAVIAQIALMPVVKRTPHRVSLAIAALTWMVFWVVLLGALQSGSRVVLLTSICAGVAVASVGAAFYSMAMPTLVNAAATSADRGRANALLGISTSLGFTAGPFAAGLFADHGMARVWVFVAAATAATTALLARVLRLPATARPEEPGQSKEPEQSEEPGRSERPAEPRLQSEAV</sequence>
<feature type="transmembrane region" description="Helical" evidence="8">
    <location>
        <begin position="378"/>
        <end position="399"/>
    </location>
</feature>
<dbReference type="EMBL" id="MQUR01000026">
    <property type="protein sequence ID" value="OLZ67324.1"/>
    <property type="molecule type" value="Genomic_DNA"/>
</dbReference>
<organism evidence="10 11">
    <name type="scientific">Streptomyces amritsarensis</name>
    <dbReference type="NCBI Taxonomy" id="681158"/>
    <lineage>
        <taxon>Bacteria</taxon>
        <taxon>Bacillati</taxon>
        <taxon>Actinomycetota</taxon>
        <taxon>Actinomycetes</taxon>
        <taxon>Kitasatosporales</taxon>
        <taxon>Streptomycetaceae</taxon>
        <taxon>Streptomyces</taxon>
    </lineage>
</organism>
<evidence type="ECO:0000259" key="9">
    <source>
        <dbReference type="PROSITE" id="PS50850"/>
    </source>
</evidence>
<dbReference type="Pfam" id="PF07690">
    <property type="entry name" value="MFS_1"/>
    <property type="match status" value="2"/>
</dbReference>
<feature type="transmembrane region" description="Helical" evidence="8">
    <location>
        <begin position="46"/>
        <end position="71"/>
    </location>
</feature>
<evidence type="ECO:0000256" key="7">
    <source>
        <dbReference type="SAM" id="MobiDB-lite"/>
    </source>
</evidence>
<feature type="domain" description="Major facilitator superfamily (MFS) profile" evidence="9">
    <location>
        <begin position="1"/>
        <end position="405"/>
    </location>
</feature>
<feature type="transmembrane region" description="Helical" evidence="8">
    <location>
        <begin position="104"/>
        <end position="124"/>
    </location>
</feature>
<feature type="transmembrane region" description="Helical" evidence="8">
    <location>
        <begin position="352"/>
        <end position="372"/>
    </location>
</feature>
<dbReference type="InterPro" id="IPR050171">
    <property type="entry name" value="MFS_Transporters"/>
</dbReference>
<evidence type="ECO:0000256" key="1">
    <source>
        <dbReference type="ARBA" id="ARBA00004651"/>
    </source>
</evidence>
<gene>
    <name evidence="10" type="ORF">AVW11_14000</name>
</gene>
<keyword evidence="3" id="KW-1003">Cell membrane</keyword>
<feature type="compositionally biased region" description="Basic and acidic residues" evidence="7">
    <location>
        <begin position="406"/>
        <end position="430"/>
    </location>
</feature>
<keyword evidence="5 8" id="KW-1133">Transmembrane helix</keyword>
<dbReference type="InterPro" id="IPR020846">
    <property type="entry name" value="MFS_dom"/>
</dbReference>
<evidence type="ECO:0000256" key="3">
    <source>
        <dbReference type="ARBA" id="ARBA00022475"/>
    </source>
</evidence>
<keyword evidence="11" id="KW-1185">Reference proteome</keyword>
<evidence type="ECO:0000256" key="6">
    <source>
        <dbReference type="ARBA" id="ARBA00023136"/>
    </source>
</evidence>
<feature type="transmembrane region" description="Helical" evidence="8">
    <location>
        <begin position="78"/>
        <end position="98"/>
    </location>
</feature>
<feature type="transmembrane region" description="Helical" evidence="8">
    <location>
        <begin position="310"/>
        <end position="331"/>
    </location>
</feature>
<dbReference type="Gene3D" id="1.20.1250.20">
    <property type="entry name" value="MFS general substrate transporter like domains"/>
    <property type="match status" value="1"/>
</dbReference>
<dbReference type="SUPFAM" id="SSF103473">
    <property type="entry name" value="MFS general substrate transporter"/>
    <property type="match status" value="1"/>
</dbReference>
<dbReference type="RefSeq" id="WP_076044120.1">
    <property type="nucleotide sequence ID" value="NZ_MQUR01000026.1"/>
</dbReference>
<dbReference type="PANTHER" id="PTHR23517:SF2">
    <property type="entry name" value="MULTIDRUG RESISTANCE PROTEIN MDTH"/>
    <property type="match status" value="1"/>
</dbReference>
<feature type="transmembrane region" description="Helical" evidence="8">
    <location>
        <begin position="212"/>
        <end position="235"/>
    </location>
</feature>